<accession>A0A1D1W0R3</accession>
<name>A0A1D1W0R3_RAMVA</name>
<dbReference type="EMBL" id="BDGG01000014">
    <property type="protein sequence ID" value="GAV06991.1"/>
    <property type="molecule type" value="Genomic_DNA"/>
</dbReference>
<dbReference type="InterPro" id="IPR001879">
    <property type="entry name" value="GPCR_2_extracellular_dom"/>
</dbReference>
<dbReference type="OrthoDB" id="5967113at2759"/>
<dbReference type="InterPro" id="IPR036445">
    <property type="entry name" value="GPCR_2_extracell_dom_sf"/>
</dbReference>
<dbReference type="STRING" id="947166.A0A1D1W0R3"/>
<evidence type="ECO:0000256" key="10">
    <source>
        <dbReference type="SAM" id="MobiDB-lite"/>
    </source>
</evidence>
<feature type="transmembrane region" description="Helical" evidence="11">
    <location>
        <begin position="223"/>
        <end position="242"/>
    </location>
</feature>
<dbReference type="InterPro" id="IPR017981">
    <property type="entry name" value="GPCR_2-like_7TM"/>
</dbReference>
<keyword evidence="4 11" id="KW-0812">Transmembrane</keyword>
<evidence type="ECO:0000256" key="5">
    <source>
        <dbReference type="ARBA" id="ARBA00022989"/>
    </source>
</evidence>
<keyword evidence="5 11" id="KW-1133">Transmembrane helix</keyword>
<evidence type="ECO:0000256" key="1">
    <source>
        <dbReference type="ARBA" id="ARBA00004651"/>
    </source>
</evidence>
<dbReference type="CDD" id="cd15041">
    <property type="entry name" value="7tmB1_hormone_R"/>
    <property type="match status" value="1"/>
</dbReference>
<evidence type="ECO:0000259" key="12">
    <source>
        <dbReference type="PROSITE" id="PS50227"/>
    </source>
</evidence>
<dbReference type="GO" id="GO:0005886">
    <property type="term" value="C:plasma membrane"/>
    <property type="evidence" value="ECO:0007669"/>
    <property type="project" value="UniProtKB-SubCell"/>
</dbReference>
<keyword evidence="6" id="KW-0297">G-protein coupled receptor</keyword>
<comment type="caution">
    <text evidence="14">The sequence shown here is derived from an EMBL/GenBank/DDBJ whole genome shotgun (WGS) entry which is preliminary data.</text>
</comment>
<dbReference type="GO" id="GO:0007188">
    <property type="term" value="P:adenylate cyclase-modulating G protein-coupled receptor signaling pathway"/>
    <property type="evidence" value="ECO:0007669"/>
    <property type="project" value="TreeGrafter"/>
</dbReference>
<feature type="region of interest" description="Disordered" evidence="10">
    <location>
        <begin position="620"/>
        <end position="644"/>
    </location>
</feature>
<feature type="domain" description="G-protein coupled receptors family 2 profile 1" evidence="12">
    <location>
        <begin position="56"/>
        <end position="154"/>
    </location>
</feature>
<proteinExistence type="inferred from homology"/>
<evidence type="ECO:0000256" key="4">
    <source>
        <dbReference type="ARBA" id="ARBA00022692"/>
    </source>
</evidence>
<reference evidence="14 15" key="1">
    <citation type="journal article" date="2016" name="Nat. Commun.">
        <title>Extremotolerant tardigrade genome and improved radiotolerance of human cultured cells by tardigrade-unique protein.</title>
        <authorList>
            <person name="Hashimoto T."/>
            <person name="Horikawa D.D."/>
            <person name="Saito Y."/>
            <person name="Kuwahara H."/>
            <person name="Kozuka-Hata H."/>
            <person name="Shin-I T."/>
            <person name="Minakuchi Y."/>
            <person name="Ohishi K."/>
            <person name="Motoyama A."/>
            <person name="Aizu T."/>
            <person name="Enomoto A."/>
            <person name="Kondo K."/>
            <person name="Tanaka S."/>
            <person name="Hara Y."/>
            <person name="Koshikawa S."/>
            <person name="Sagara H."/>
            <person name="Miura T."/>
            <person name="Yokobori S."/>
            <person name="Miyagawa K."/>
            <person name="Suzuki Y."/>
            <person name="Kubo T."/>
            <person name="Oyama M."/>
            <person name="Kohara Y."/>
            <person name="Fujiyama A."/>
            <person name="Arakawa K."/>
            <person name="Katayama T."/>
            <person name="Toyoda A."/>
            <person name="Kunieda T."/>
        </authorList>
    </citation>
    <scope>NUCLEOTIDE SEQUENCE [LARGE SCALE GENOMIC DNA]</scope>
    <source>
        <strain evidence="14 15">YOKOZUNA-1</strain>
    </source>
</reference>
<keyword evidence="3" id="KW-1003">Cell membrane</keyword>
<dbReference type="InterPro" id="IPR050332">
    <property type="entry name" value="GPCR_2"/>
</dbReference>
<comment type="subcellular location">
    <subcellularLocation>
        <location evidence="1">Cell membrane</location>
        <topology evidence="1">Multi-pass membrane protein</topology>
    </subcellularLocation>
</comment>
<evidence type="ECO:0000256" key="2">
    <source>
        <dbReference type="ARBA" id="ARBA00005314"/>
    </source>
</evidence>
<feature type="transmembrane region" description="Helical" evidence="11">
    <location>
        <begin position="187"/>
        <end position="211"/>
    </location>
</feature>
<keyword evidence="15" id="KW-1185">Reference proteome</keyword>
<evidence type="ECO:0000313" key="14">
    <source>
        <dbReference type="EMBL" id="GAV06991.1"/>
    </source>
</evidence>
<evidence type="ECO:0000256" key="9">
    <source>
        <dbReference type="ARBA" id="ARBA00023224"/>
    </source>
</evidence>
<evidence type="ECO:0000256" key="11">
    <source>
        <dbReference type="SAM" id="Phobius"/>
    </source>
</evidence>
<keyword evidence="9" id="KW-0807">Transducer</keyword>
<dbReference type="PANTHER" id="PTHR45620:SF15">
    <property type="entry name" value="DIURETIC HORMONE 44 RECEPTOR 1-RELATED"/>
    <property type="match status" value="1"/>
</dbReference>
<dbReference type="PROSITE" id="PS50261">
    <property type="entry name" value="G_PROTEIN_RECEP_F2_4"/>
    <property type="match status" value="1"/>
</dbReference>
<protein>
    <recommendedName>
        <fullName evidence="16">G-protein coupled receptors family 2 profile 2 domain-containing protein</fullName>
    </recommendedName>
</protein>
<dbReference type="Pfam" id="PF00002">
    <property type="entry name" value="7tm_2"/>
    <property type="match status" value="1"/>
</dbReference>
<dbReference type="InterPro" id="IPR000832">
    <property type="entry name" value="GPCR_2_secretin-like"/>
</dbReference>
<dbReference type="SUPFAM" id="SSF81321">
    <property type="entry name" value="Family A G protein-coupled receptor-like"/>
    <property type="match status" value="1"/>
</dbReference>
<evidence type="ECO:0000256" key="8">
    <source>
        <dbReference type="ARBA" id="ARBA00023170"/>
    </source>
</evidence>
<evidence type="ECO:0000256" key="7">
    <source>
        <dbReference type="ARBA" id="ARBA00023136"/>
    </source>
</evidence>
<feature type="transmembrane region" description="Helical" evidence="11">
    <location>
        <begin position="429"/>
        <end position="451"/>
    </location>
</feature>
<evidence type="ECO:0008006" key="16">
    <source>
        <dbReference type="Google" id="ProtNLM"/>
    </source>
</evidence>
<evidence type="ECO:0000256" key="6">
    <source>
        <dbReference type="ARBA" id="ARBA00023040"/>
    </source>
</evidence>
<dbReference type="PROSITE" id="PS50227">
    <property type="entry name" value="G_PROTEIN_RECEP_F2_3"/>
    <property type="match status" value="1"/>
</dbReference>
<feature type="domain" description="G-protein coupled receptors family 2 profile 2" evidence="13">
    <location>
        <begin position="188"/>
        <end position="452"/>
    </location>
</feature>
<keyword evidence="7 11" id="KW-0472">Membrane</keyword>
<dbReference type="Gene3D" id="1.20.1070.10">
    <property type="entry name" value="Rhodopsin 7-helix transmembrane proteins"/>
    <property type="match status" value="1"/>
</dbReference>
<feature type="transmembrane region" description="Helical" evidence="11">
    <location>
        <begin position="300"/>
        <end position="320"/>
    </location>
</feature>
<feature type="transmembrane region" description="Helical" evidence="11">
    <location>
        <begin position="262"/>
        <end position="279"/>
    </location>
</feature>
<organism evidence="14 15">
    <name type="scientific">Ramazzottius varieornatus</name>
    <name type="common">Water bear</name>
    <name type="synonym">Tardigrade</name>
    <dbReference type="NCBI Taxonomy" id="947166"/>
    <lineage>
        <taxon>Eukaryota</taxon>
        <taxon>Metazoa</taxon>
        <taxon>Ecdysozoa</taxon>
        <taxon>Tardigrada</taxon>
        <taxon>Eutardigrada</taxon>
        <taxon>Parachela</taxon>
        <taxon>Hypsibioidea</taxon>
        <taxon>Ramazzottiidae</taxon>
        <taxon>Ramazzottius</taxon>
    </lineage>
</organism>
<dbReference type="Gene3D" id="4.10.1240.10">
    <property type="entry name" value="GPCR, family 2, extracellular hormone receptor domain"/>
    <property type="match status" value="1"/>
</dbReference>
<evidence type="ECO:0000313" key="15">
    <source>
        <dbReference type="Proteomes" id="UP000186922"/>
    </source>
</evidence>
<dbReference type="SUPFAM" id="SSF111418">
    <property type="entry name" value="Hormone receptor domain"/>
    <property type="match status" value="1"/>
</dbReference>
<dbReference type="GO" id="GO:0007166">
    <property type="term" value="P:cell surface receptor signaling pathway"/>
    <property type="evidence" value="ECO:0007669"/>
    <property type="project" value="InterPro"/>
</dbReference>
<sequence>MDSSEGATAKDIYLSILRDLKGSWSDLSLWQQKQIEQVRNDTEICHNADDPEDRPSCLRKAFSCYLNSWLNPREDHAEGVYCPVTFDGHKCWEKKLPGRSVAPCADIITEAFHTHCQTVLPSVDTTNLIAYRDCGADGHWLTQNGNYTACKQYFDSCLSESGPSETHLETINGSTKVELLDEQTKNVVVYVFTGLAVTSVILLSISFFIFTHFKTLYCNRNSIHKNLCAALLLHVISLLVILSPRITGDETIYGEAWLCKSFMFLSFYAVPASIMWTFVEGLYLSQRLTLAVFKKEAPFKLYYFIGWGFPLVLAIAWALATEYAPEDVQYSAAGDIVKAPPNKCWSEYSKQPYHWIITGPCLVALVVNLMFLIMIIIVLVTKLRANNAVETVQVRKAIKATFILVPLLGISNLLFVANPNDNGFGEKAYIIVNLVLKGSQGIFVALIYCFLNTEVQMAISKSFYRAALRRNPETTQSFRFGSIYNTDAVPAMDRRKSSTRTASTSLVSSTEVLRSIFRSRRSSSRYSQRDRRRLSSVCAVTMTVPMSPTVTTVEQDSPPHVPHRNRKNSSVTFALHDSDSSAIAHTNNNHRPANTVLTTSFSLDHSNLPAVEPETLPLLTVNSSHNSNKPQTSNGHFYSKSSHR</sequence>
<dbReference type="GO" id="GO:0017046">
    <property type="term" value="F:peptide hormone binding"/>
    <property type="evidence" value="ECO:0007669"/>
    <property type="project" value="TreeGrafter"/>
</dbReference>
<dbReference type="GO" id="GO:0008528">
    <property type="term" value="F:G protein-coupled peptide receptor activity"/>
    <property type="evidence" value="ECO:0007669"/>
    <property type="project" value="TreeGrafter"/>
</dbReference>
<dbReference type="Proteomes" id="UP000186922">
    <property type="component" value="Unassembled WGS sequence"/>
</dbReference>
<evidence type="ECO:0000259" key="13">
    <source>
        <dbReference type="PROSITE" id="PS50261"/>
    </source>
</evidence>
<evidence type="ECO:0000256" key="3">
    <source>
        <dbReference type="ARBA" id="ARBA00022475"/>
    </source>
</evidence>
<dbReference type="PRINTS" id="PR00249">
    <property type="entry name" value="GPCRSECRETIN"/>
</dbReference>
<keyword evidence="8" id="KW-0675">Receptor</keyword>
<dbReference type="AlphaFoldDB" id="A0A1D1W0R3"/>
<comment type="similarity">
    <text evidence="2">Belongs to the G-protein coupled receptor 2 family.</text>
</comment>
<feature type="transmembrane region" description="Helical" evidence="11">
    <location>
        <begin position="400"/>
        <end position="417"/>
    </location>
</feature>
<dbReference type="Pfam" id="PF02793">
    <property type="entry name" value="HRM"/>
    <property type="match status" value="1"/>
</dbReference>
<feature type="transmembrane region" description="Helical" evidence="11">
    <location>
        <begin position="355"/>
        <end position="380"/>
    </location>
</feature>
<dbReference type="PANTHER" id="PTHR45620">
    <property type="entry name" value="PDF RECEPTOR-LIKE PROTEIN-RELATED"/>
    <property type="match status" value="1"/>
</dbReference>
<gene>
    <name evidence="14" type="primary">RvY_16892</name>
    <name evidence="14" type="synonym">RvY_16892.1</name>
    <name evidence="14" type="ORF">RvY_16892-1</name>
</gene>